<dbReference type="AlphaFoldDB" id="A0A9J6BCU3"/>
<gene>
    <name evidence="1" type="ORF">PVAND_015346</name>
</gene>
<name>A0A9J6BCU3_POLVA</name>
<accession>A0A9J6BCU3</accession>
<comment type="caution">
    <text evidence="1">The sequence shown here is derived from an EMBL/GenBank/DDBJ whole genome shotgun (WGS) entry which is preliminary data.</text>
</comment>
<dbReference type="Proteomes" id="UP001107558">
    <property type="component" value="Chromosome 4"/>
</dbReference>
<reference evidence="1" key="1">
    <citation type="submission" date="2021-03" db="EMBL/GenBank/DDBJ databases">
        <title>Chromosome level genome of the anhydrobiotic midge Polypedilum vanderplanki.</title>
        <authorList>
            <person name="Yoshida Y."/>
            <person name="Kikawada T."/>
            <person name="Gusev O."/>
        </authorList>
    </citation>
    <scope>NUCLEOTIDE SEQUENCE</scope>
    <source>
        <strain evidence="1">NIAS01</strain>
        <tissue evidence="1">Whole body or cell culture</tissue>
    </source>
</reference>
<proteinExistence type="predicted"/>
<evidence type="ECO:0000313" key="2">
    <source>
        <dbReference type="Proteomes" id="UP001107558"/>
    </source>
</evidence>
<protein>
    <submittedName>
        <fullName evidence="1">Uncharacterized protein</fullName>
    </submittedName>
</protein>
<organism evidence="1 2">
    <name type="scientific">Polypedilum vanderplanki</name>
    <name type="common">Sleeping chironomid midge</name>
    <dbReference type="NCBI Taxonomy" id="319348"/>
    <lineage>
        <taxon>Eukaryota</taxon>
        <taxon>Metazoa</taxon>
        <taxon>Ecdysozoa</taxon>
        <taxon>Arthropoda</taxon>
        <taxon>Hexapoda</taxon>
        <taxon>Insecta</taxon>
        <taxon>Pterygota</taxon>
        <taxon>Neoptera</taxon>
        <taxon>Endopterygota</taxon>
        <taxon>Diptera</taxon>
        <taxon>Nematocera</taxon>
        <taxon>Chironomoidea</taxon>
        <taxon>Chironomidae</taxon>
        <taxon>Chironominae</taxon>
        <taxon>Polypedilum</taxon>
        <taxon>Polypedilum</taxon>
    </lineage>
</organism>
<evidence type="ECO:0000313" key="1">
    <source>
        <dbReference type="EMBL" id="KAG5667363.1"/>
    </source>
</evidence>
<dbReference type="EMBL" id="JADBJN010000004">
    <property type="protein sequence ID" value="KAG5667363.1"/>
    <property type="molecule type" value="Genomic_DNA"/>
</dbReference>
<sequence length="150" mass="17643">MNNLVTGLPKLEKLAISVFYNKDILKQLKILFDSSNKLEFLSINIENESKTLKTLTTKEISFVLEKEYLKFLYIQGFFVKDSDEFLKKFSASFDIVKVAIFESENNEKFDEAKILLMKKEIVEKFEKIEDDENLSWISLVAKDVNRFFMI</sequence>
<keyword evidence="2" id="KW-1185">Reference proteome</keyword>